<proteinExistence type="predicted"/>
<dbReference type="InterPro" id="IPR003837">
    <property type="entry name" value="GatC"/>
</dbReference>
<reference evidence="2" key="1">
    <citation type="submission" date="2016-10" db="EMBL/GenBank/DDBJ databases">
        <authorList>
            <person name="Beylefeld A."/>
            <person name="Abolnik C."/>
        </authorList>
    </citation>
    <scope>NUCLEOTIDE SEQUENCE [LARGE SCALE GENOMIC DNA]</scope>
    <source>
        <strain evidence="2">B359_6</strain>
    </source>
</reference>
<evidence type="ECO:0000313" key="1">
    <source>
        <dbReference type="EMBL" id="APJ38559.1"/>
    </source>
</evidence>
<keyword evidence="2" id="KW-1185">Reference proteome</keyword>
<dbReference type="AlphaFoldDB" id="A0A1L4FSK0"/>
<dbReference type="InterPro" id="IPR036113">
    <property type="entry name" value="Asp/Glu-ADT_sf_sub_c"/>
</dbReference>
<organism evidence="1 2">
    <name type="scientific">Mycoplasmopsis pullorum</name>
    <dbReference type="NCBI Taxonomy" id="48003"/>
    <lineage>
        <taxon>Bacteria</taxon>
        <taxon>Bacillati</taxon>
        <taxon>Mycoplasmatota</taxon>
        <taxon>Mycoplasmoidales</taxon>
        <taxon>Metamycoplasmataceae</taxon>
        <taxon>Mycoplasmopsis</taxon>
    </lineage>
</organism>
<dbReference type="GO" id="GO:0006450">
    <property type="term" value="P:regulation of translational fidelity"/>
    <property type="evidence" value="ECO:0007669"/>
    <property type="project" value="InterPro"/>
</dbReference>
<name>A0A1L4FSK0_9BACT</name>
<dbReference type="SUPFAM" id="SSF141000">
    <property type="entry name" value="Glu-tRNAGln amidotransferase C subunit"/>
    <property type="match status" value="1"/>
</dbReference>
<dbReference type="OrthoDB" id="401051at2"/>
<keyword evidence="1" id="KW-0808">Transferase</keyword>
<sequence>MKQITREKLIEIAHALMLEPTEEVLNGILLDWEELQKNLMLLKQIDTHEVQPMTHINETYFVDFLREDKVDTSYSISKQEILSNAHESDSDYIITKKVVK</sequence>
<accession>A0A1L4FSK0</accession>
<protein>
    <submittedName>
        <fullName evidence="1">Glutamyl-tRNA amidotransferase</fullName>
    </submittedName>
</protein>
<evidence type="ECO:0000313" key="2">
    <source>
        <dbReference type="Proteomes" id="UP000184322"/>
    </source>
</evidence>
<dbReference type="GO" id="GO:0016740">
    <property type="term" value="F:transferase activity"/>
    <property type="evidence" value="ECO:0007669"/>
    <property type="project" value="UniProtKB-KW"/>
</dbReference>
<dbReference type="Pfam" id="PF02686">
    <property type="entry name" value="GatC"/>
    <property type="match status" value="1"/>
</dbReference>
<dbReference type="Proteomes" id="UP000184322">
    <property type="component" value="Chromosome"/>
</dbReference>
<dbReference type="KEGG" id="mpul:BLA55_02735"/>
<dbReference type="EMBL" id="CP017813">
    <property type="protein sequence ID" value="APJ38559.1"/>
    <property type="molecule type" value="Genomic_DNA"/>
</dbReference>
<dbReference type="RefSeq" id="WP_073372562.1">
    <property type="nucleotide sequence ID" value="NZ_CP017813.1"/>
</dbReference>
<dbReference type="STRING" id="48003.BLA55_02735"/>
<gene>
    <name evidence="1" type="ORF">BLA55_02735</name>
</gene>